<evidence type="ECO:0000256" key="1">
    <source>
        <dbReference type="ARBA" id="ARBA00008857"/>
    </source>
</evidence>
<dbReference type="InterPro" id="IPR044068">
    <property type="entry name" value="CB"/>
</dbReference>
<dbReference type="EMBL" id="MKQP01000100">
    <property type="protein sequence ID" value="OMD20350.1"/>
    <property type="molecule type" value="Genomic_DNA"/>
</dbReference>
<comment type="similarity">
    <text evidence="1">Belongs to the 'phage' integrase family.</text>
</comment>
<sequence length="274" mass="31253">MLERFISEGLLGKSETTIKTYGHAIYQFEKWLDGAGTDLVNYARSDVQQYIDYLASKKKSASTINKLWNAIKAYSKWSGKQEAIEDISVVKVTDIKKQAPKAMDKLERNKLIRDIDRTGNRRDFAIIMTLLMTGIRVSELVALDCSDVDLSHRKGSMLVRSGKGNKERTLPLNVDVRRAIEKYLEERKSDNHSALFLSNRKERISIRSVQHLMEKHGHNAHQTRHSFITGLVRAGEDISVIQSLSGHSSADMILRYSMPSEEDKRNAVDRIFKD</sequence>
<dbReference type="InterPro" id="IPR011010">
    <property type="entry name" value="DNA_brk_join_enz"/>
</dbReference>
<evidence type="ECO:0000256" key="3">
    <source>
        <dbReference type="ARBA" id="ARBA00023125"/>
    </source>
</evidence>
<protein>
    <submittedName>
        <fullName evidence="8">Integrase</fullName>
    </submittedName>
</protein>
<dbReference type="InterPro" id="IPR010998">
    <property type="entry name" value="Integrase_recombinase_N"/>
</dbReference>
<evidence type="ECO:0000259" key="7">
    <source>
        <dbReference type="PROSITE" id="PS51900"/>
    </source>
</evidence>
<dbReference type="AlphaFoldDB" id="A0A1R0WSF7"/>
<evidence type="ECO:0000313" key="8">
    <source>
        <dbReference type="EMBL" id="OMD20350.1"/>
    </source>
</evidence>
<dbReference type="PANTHER" id="PTHR30349:SF41">
    <property type="entry name" value="INTEGRASE_RECOMBINASE PROTEIN MJ0367-RELATED"/>
    <property type="match status" value="1"/>
</dbReference>
<dbReference type="Gene3D" id="1.10.443.10">
    <property type="entry name" value="Intergrase catalytic core"/>
    <property type="match status" value="1"/>
</dbReference>
<organism evidence="8 9">
    <name type="scientific">Paenibacillus odorifer</name>
    <dbReference type="NCBI Taxonomy" id="189426"/>
    <lineage>
        <taxon>Bacteria</taxon>
        <taxon>Bacillati</taxon>
        <taxon>Bacillota</taxon>
        <taxon>Bacilli</taxon>
        <taxon>Bacillales</taxon>
        <taxon>Paenibacillaceae</taxon>
        <taxon>Paenibacillus</taxon>
    </lineage>
</organism>
<feature type="domain" description="Core-binding (CB)" evidence="7">
    <location>
        <begin position="1"/>
        <end position="79"/>
    </location>
</feature>
<evidence type="ECO:0000259" key="6">
    <source>
        <dbReference type="PROSITE" id="PS51898"/>
    </source>
</evidence>
<feature type="domain" description="Tyr recombinase" evidence="6">
    <location>
        <begin position="98"/>
        <end position="269"/>
    </location>
</feature>
<keyword evidence="2" id="KW-0229">DNA integration</keyword>
<dbReference type="InterPro" id="IPR002104">
    <property type="entry name" value="Integrase_catalytic"/>
</dbReference>
<dbReference type="Proteomes" id="UP000187465">
    <property type="component" value="Unassembled WGS sequence"/>
</dbReference>
<reference evidence="8 9" key="1">
    <citation type="submission" date="2016-10" db="EMBL/GenBank/DDBJ databases">
        <title>Paenibacillus species isolates.</title>
        <authorList>
            <person name="Beno S.M."/>
        </authorList>
    </citation>
    <scope>NUCLEOTIDE SEQUENCE [LARGE SCALE GENOMIC DNA]</scope>
    <source>
        <strain evidence="8 9">FSL H7-0604</strain>
    </source>
</reference>
<dbReference type="PROSITE" id="PS51900">
    <property type="entry name" value="CB"/>
    <property type="match status" value="1"/>
</dbReference>
<dbReference type="Gene3D" id="1.10.150.130">
    <property type="match status" value="1"/>
</dbReference>
<keyword evidence="3 5" id="KW-0238">DNA-binding</keyword>
<dbReference type="InterPro" id="IPR013762">
    <property type="entry name" value="Integrase-like_cat_sf"/>
</dbReference>
<evidence type="ECO:0000256" key="5">
    <source>
        <dbReference type="PROSITE-ProRule" id="PRU01248"/>
    </source>
</evidence>
<dbReference type="RefSeq" id="WP_076179927.1">
    <property type="nucleotide sequence ID" value="NZ_MKQP01000100.1"/>
</dbReference>
<dbReference type="SUPFAM" id="SSF56349">
    <property type="entry name" value="DNA breaking-rejoining enzymes"/>
    <property type="match status" value="1"/>
</dbReference>
<dbReference type="GO" id="GO:0015074">
    <property type="term" value="P:DNA integration"/>
    <property type="evidence" value="ECO:0007669"/>
    <property type="project" value="UniProtKB-KW"/>
</dbReference>
<dbReference type="GO" id="GO:0003677">
    <property type="term" value="F:DNA binding"/>
    <property type="evidence" value="ECO:0007669"/>
    <property type="project" value="UniProtKB-UniRule"/>
</dbReference>
<evidence type="ECO:0000313" key="9">
    <source>
        <dbReference type="Proteomes" id="UP000187465"/>
    </source>
</evidence>
<dbReference type="InterPro" id="IPR004107">
    <property type="entry name" value="Integrase_SAM-like_N"/>
</dbReference>
<gene>
    <name evidence="8" type="ORF">BJP51_09715</name>
</gene>
<comment type="caution">
    <text evidence="8">The sequence shown here is derived from an EMBL/GenBank/DDBJ whole genome shotgun (WGS) entry which is preliminary data.</text>
</comment>
<dbReference type="Pfam" id="PF00589">
    <property type="entry name" value="Phage_integrase"/>
    <property type="match status" value="1"/>
</dbReference>
<dbReference type="InterPro" id="IPR050090">
    <property type="entry name" value="Tyrosine_recombinase_XerCD"/>
</dbReference>
<keyword evidence="4" id="KW-0233">DNA recombination</keyword>
<dbReference type="GO" id="GO:0006310">
    <property type="term" value="P:DNA recombination"/>
    <property type="evidence" value="ECO:0007669"/>
    <property type="project" value="UniProtKB-KW"/>
</dbReference>
<dbReference type="Pfam" id="PF13495">
    <property type="entry name" value="Phage_int_SAM_4"/>
    <property type="match status" value="1"/>
</dbReference>
<evidence type="ECO:0000256" key="2">
    <source>
        <dbReference type="ARBA" id="ARBA00022908"/>
    </source>
</evidence>
<dbReference type="PANTHER" id="PTHR30349">
    <property type="entry name" value="PHAGE INTEGRASE-RELATED"/>
    <property type="match status" value="1"/>
</dbReference>
<name>A0A1R0WSF7_9BACL</name>
<accession>A0A1R0WSF7</accession>
<proteinExistence type="inferred from homology"/>
<dbReference type="PROSITE" id="PS51898">
    <property type="entry name" value="TYR_RECOMBINASE"/>
    <property type="match status" value="1"/>
</dbReference>
<evidence type="ECO:0000256" key="4">
    <source>
        <dbReference type="ARBA" id="ARBA00023172"/>
    </source>
</evidence>